<keyword evidence="4" id="KW-1185">Reference proteome</keyword>
<proteinExistence type="predicted"/>
<protein>
    <recommendedName>
        <fullName evidence="2">DM13 domain-containing protein</fullName>
    </recommendedName>
</protein>
<dbReference type="InterPro" id="IPR019545">
    <property type="entry name" value="DM13_domain"/>
</dbReference>
<dbReference type="PROSITE" id="PS51549">
    <property type="entry name" value="DM13"/>
    <property type="match status" value="1"/>
</dbReference>
<accession>A0AAV9G4P9</accession>
<feature type="domain" description="DM13" evidence="2">
    <location>
        <begin position="24"/>
        <end position="108"/>
    </location>
</feature>
<sequence>MKTPFLLTLTLLHLSSANTTTDPTTKKGWTAPLSTLDAGLSGTITVLDPNKLLITDYTLEDASAPALYWWGTATANLRDGFRVSSKRVDEVASAEMYTIELDVGCDEI</sequence>
<feature type="signal peptide" evidence="1">
    <location>
        <begin position="1"/>
        <end position="17"/>
    </location>
</feature>
<evidence type="ECO:0000256" key="1">
    <source>
        <dbReference type="SAM" id="SignalP"/>
    </source>
</evidence>
<dbReference type="EMBL" id="MU866000">
    <property type="protein sequence ID" value="KAK4443070.1"/>
    <property type="molecule type" value="Genomic_DNA"/>
</dbReference>
<dbReference type="AlphaFoldDB" id="A0AAV9G4P9"/>
<evidence type="ECO:0000313" key="4">
    <source>
        <dbReference type="Proteomes" id="UP001321760"/>
    </source>
</evidence>
<keyword evidence="1" id="KW-0732">Signal</keyword>
<dbReference type="Proteomes" id="UP001321760">
    <property type="component" value="Unassembled WGS sequence"/>
</dbReference>
<gene>
    <name evidence="3" type="ORF">QBC34DRAFT_431062</name>
</gene>
<organism evidence="3 4">
    <name type="scientific">Podospora aff. communis PSN243</name>
    <dbReference type="NCBI Taxonomy" id="3040156"/>
    <lineage>
        <taxon>Eukaryota</taxon>
        <taxon>Fungi</taxon>
        <taxon>Dikarya</taxon>
        <taxon>Ascomycota</taxon>
        <taxon>Pezizomycotina</taxon>
        <taxon>Sordariomycetes</taxon>
        <taxon>Sordariomycetidae</taxon>
        <taxon>Sordariales</taxon>
        <taxon>Podosporaceae</taxon>
        <taxon>Podospora</taxon>
    </lineage>
</organism>
<evidence type="ECO:0000259" key="2">
    <source>
        <dbReference type="PROSITE" id="PS51549"/>
    </source>
</evidence>
<reference evidence="3" key="2">
    <citation type="submission" date="2023-05" db="EMBL/GenBank/DDBJ databases">
        <authorList>
            <consortium name="Lawrence Berkeley National Laboratory"/>
            <person name="Steindorff A."/>
            <person name="Hensen N."/>
            <person name="Bonometti L."/>
            <person name="Westerberg I."/>
            <person name="Brannstrom I.O."/>
            <person name="Guillou S."/>
            <person name="Cros-Aarteil S."/>
            <person name="Calhoun S."/>
            <person name="Haridas S."/>
            <person name="Kuo A."/>
            <person name="Mondo S."/>
            <person name="Pangilinan J."/>
            <person name="Riley R."/>
            <person name="Labutti K."/>
            <person name="Andreopoulos B."/>
            <person name="Lipzen A."/>
            <person name="Chen C."/>
            <person name="Yanf M."/>
            <person name="Daum C."/>
            <person name="Ng V."/>
            <person name="Clum A."/>
            <person name="Ohm R."/>
            <person name="Martin F."/>
            <person name="Silar P."/>
            <person name="Natvig D."/>
            <person name="Lalanne C."/>
            <person name="Gautier V."/>
            <person name="Ament-Velasquez S.L."/>
            <person name="Kruys A."/>
            <person name="Hutchinson M.I."/>
            <person name="Powell A.J."/>
            <person name="Barry K."/>
            <person name="Miller A.N."/>
            <person name="Grigoriev I.V."/>
            <person name="Debuchy R."/>
            <person name="Gladieux P."/>
            <person name="Thoren M.H."/>
            <person name="Johannesson H."/>
        </authorList>
    </citation>
    <scope>NUCLEOTIDE SEQUENCE</scope>
    <source>
        <strain evidence="3">PSN243</strain>
    </source>
</reference>
<feature type="chain" id="PRO_5043676029" description="DM13 domain-containing protein" evidence="1">
    <location>
        <begin position="18"/>
        <end position="108"/>
    </location>
</feature>
<reference evidence="3" key="1">
    <citation type="journal article" date="2023" name="Mol. Phylogenet. Evol.">
        <title>Genome-scale phylogeny and comparative genomics of the fungal order Sordariales.</title>
        <authorList>
            <person name="Hensen N."/>
            <person name="Bonometti L."/>
            <person name="Westerberg I."/>
            <person name="Brannstrom I.O."/>
            <person name="Guillou S."/>
            <person name="Cros-Aarteil S."/>
            <person name="Calhoun S."/>
            <person name="Haridas S."/>
            <person name="Kuo A."/>
            <person name="Mondo S."/>
            <person name="Pangilinan J."/>
            <person name="Riley R."/>
            <person name="LaButti K."/>
            <person name="Andreopoulos B."/>
            <person name="Lipzen A."/>
            <person name="Chen C."/>
            <person name="Yan M."/>
            <person name="Daum C."/>
            <person name="Ng V."/>
            <person name="Clum A."/>
            <person name="Steindorff A."/>
            <person name="Ohm R.A."/>
            <person name="Martin F."/>
            <person name="Silar P."/>
            <person name="Natvig D.O."/>
            <person name="Lalanne C."/>
            <person name="Gautier V."/>
            <person name="Ament-Velasquez S.L."/>
            <person name="Kruys A."/>
            <person name="Hutchinson M.I."/>
            <person name="Powell A.J."/>
            <person name="Barry K."/>
            <person name="Miller A.N."/>
            <person name="Grigoriev I.V."/>
            <person name="Debuchy R."/>
            <person name="Gladieux P."/>
            <person name="Hiltunen Thoren M."/>
            <person name="Johannesson H."/>
        </authorList>
    </citation>
    <scope>NUCLEOTIDE SEQUENCE</scope>
    <source>
        <strain evidence="3">PSN243</strain>
    </source>
</reference>
<evidence type="ECO:0000313" key="3">
    <source>
        <dbReference type="EMBL" id="KAK4443070.1"/>
    </source>
</evidence>
<comment type="caution">
    <text evidence="3">The sequence shown here is derived from an EMBL/GenBank/DDBJ whole genome shotgun (WGS) entry which is preliminary data.</text>
</comment>
<name>A0AAV9G4P9_9PEZI</name>